<dbReference type="Pfam" id="PF00557">
    <property type="entry name" value="Peptidase_M24"/>
    <property type="match status" value="1"/>
</dbReference>
<dbReference type="SUPFAM" id="SSF55920">
    <property type="entry name" value="Creatinase/aminopeptidase"/>
    <property type="match status" value="1"/>
</dbReference>
<dbReference type="Proteomes" id="UP000006833">
    <property type="component" value="Chromosome"/>
</dbReference>
<accession>A8LQJ5</accession>
<keyword evidence="4" id="KW-1185">Reference proteome</keyword>
<dbReference type="STRING" id="398580.Dshi_2126"/>
<dbReference type="KEGG" id="dsh:Dshi_2126"/>
<name>A8LQJ5_DINSH</name>
<dbReference type="GO" id="GO:0016980">
    <property type="term" value="F:creatinase activity"/>
    <property type="evidence" value="ECO:0007669"/>
    <property type="project" value="UniProtKB-EC"/>
</dbReference>
<dbReference type="EMBL" id="CP000830">
    <property type="protein sequence ID" value="ABV93862.1"/>
    <property type="molecule type" value="Genomic_DNA"/>
</dbReference>
<proteinExistence type="predicted"/>
<dbReference type="Gene3D" id="3.90.230.10">
    <property type="entry name" value="Creatinase/methionine aminopeptidase superfamily"/>
    <property type="match status" value="1"/>
</dbReference>
<dbReference type="CDD" id="cd01090">
    <property type="entry name" value="Creatinase"/>
    <property type="match status" value="1"/>
</dbReference>
<dbReference type="InterPro" id="IPR050659">
    <property type="entry name" value="Peptidase_M24B"/>
</dbReference>
<gene>
    <name evidence="3" type="ordered locus">Dshi_2126</name>
</gene>
<dbReference type="PANTHER" id="PTHR46112">
    <property type="entry name" value="AMINOPEPTIDASE"/>
    <property type="match status" value="1"/>
</dbReference>
<dbReference type="Gene3D" id="3.40.350.10">
    <property type="entry name" value="Creatinase/prolidase N-terminal domain"/>
    <property type="match status" value="1"/>
</dbReference>
<sequence length="410" mass="46488">MDGNTNVDDMLHVMEWHNGEKEFSPFSDTEMARRQNELRDWMAKNDVDASLFTSYHCINYYSGWLYCYFGRKYGMVIDQKNATTISAGIDGGQPFRRSFGNNITYTDWRRDNFYRAIQQLTPGAKRIGIEFDHVSLEYRQLLQDALPGVEFVDVGQPAMWMRTIKSAEEIKLIKEGARVADVGGAAVAAAVKAGVPEHEVAIAGTTAMIREIANSFPFVELMDTWTWFQSGINTDGAHNPVTNKKVQSGEILSLNTFPMIFGYYTALERTLFCDHVDDASLDIWEKNVKVHERGLQLIKPGARCMDIAIELNEMYREWDLLKYRSFGYGHSFGVLSHYYGREAGVELREDIETELKPGMVVSMEPMVMIPEGQPGAGGYREHDILVINDDNTVENITGFPFGPEHNIIKN</sequence>
<dbReference type="InterPro" id="IPR000994">
    <property type="entry name" value="Pept_M24"/>
</dbReference>
<dbReference type="PANTHER" id="PTHR46112:SF2">
    <property type="entry name" value="XAA-PRO AMINOPEPTIDASE P-RELATED"/>
    <property type="match status" value="1"/>
</dbReference>
<feature type="domain" description="Peptidase M24" evidence="1">
    <location>
        <begin position="172"/>
        <end position="388"/>
    </location>
</feature>
<dbReference type="SUPFAM" id="SSF53092">
    <property type="entry name" value="Creatinase/prolidase N-terminal domain"/>
    <property type="match status" value="1"/>
</dbReference>
<evidence type="ECO:0000313" key="3">
    <source>
        <dbReference type="EMBL" id="ABV93862.1"/>
    </source>
</evidence>
<protein>
    <submittedName>
        <fullName evidence="3">Creatinase</fullName>
        <ecNumber evidence="3">3.5.3.3</ecNumber>
    </submittedName>
</protein>
<dbReference type="Pfam" id="PF01321">
    <property type="entry name" value="Creatinase_N"/>
    <property type="match status" value="1"/>
</dbReference>
<dbReference type="eggNOG" id="COG0006">
    <property type="taxonomic scope" value="Bacteria"/>
</dbReference>
<dbReference type="InterPro" id="IPR039394">
    <property type="entry name" value="Creatinase_C"/>
</dbReference>
<dbReference type="InterPro" id="IPR036005">
    <property type="entry name" value="Creatinase/aminopeptidase-like"/>
</dbReference>
<dbReference type="RefSeq" id="WP_012178794.1">
    <property type="nucleotide sequence ID" value="NC_009952.1"/>
</dbReference>
<dbReference type="OrthoDB" id="9803194at2"/>
<organism evidence="3 4">
    <name type="scientific">Dinoroseobacter shibae (strain DSM 16493 / NCIMB 14021 / DFL 12)</name>
    <dbReference type="NCBI Taxonomy" id="398580"/>
    <lineage>
        <taxon>Bacteria</taxon>
        <taxon>Pseudomonadati</taxon>
        <taxon>Pseudomonadota</taxon>
        <taxon>Alphaproteobacteria</taxon>
        <taxon>Rhodobacterales</taxon>
        <taxon>Roseobacteraceae</taxon>
        <taxon>Dinoroseobacter</taxon>
    </lineage>
</organism>
<dbReference type="EC" id="3.5.3.3" evidence="3"/>
<dbReference type="HOGENOM" id="CLU_017266_5_0_5"/>
<keyword evidence="3" id="KW-0378">Hydrolase</keyword>
<dbReference type="InterPro" id="IPR000587">
    <property type="entry name" value="Creatinase_N"/>
</dbReference>
<reference evidence="4" key="1">
    <citation type="journal article" date="2010" name="ISME J.">
        <title>The complete genome sequence of the algal symbiont Dinoroseobacter shibae: a hitchhiker's guide to life in the sea.</title>
        <authorList>
            <person name="Wagner-Dobler I."/>
            <person name="Ballhausen B."/>
            <person name="Berger M."/>
            <person name="Brinkhoff T."/>
            <person name="Buchholz I."/>
            <person name="Bunk B."/>
            <person name="Cypionka H."/>
            <person name="Daniel R."/>
            <person name="Drepper T."/>
            <person name="Gerdts G."/>
            <person name="Hahnke S."/>
            <person name="Han C."/>
            <person name="Jahn D."/>
            <person name="Kalhoefer D."/>
            <person name="Kiss H."/>
            <person name="Klenk H.P."/>
            <person name="Kyrpides N."/>
            <person name="Liebl W."/>
            <person name="Liesegang H."/>
            <person name="Meincke L."/>
            <person name="Pati A."/>
            <person name="Petersen J."/>
            <person name="Piekarski T."/>
            <person name="Pommerenke C."/>
            <person name="Pradella S."/>
            <person name="Pukall R."/>
            <person name="Rabus R."/>
            <person name="Stackebrandt E."/>
            <person name="Thole S."/>
            <person name="Thompson L."/>
            <person name="Tielen P."/>
            <person name="Tomasch J."/>
            <person name="von Jan M."/>
            <person name="Wanphrut N."/>
            <person name="Wichels A."/>
            <person name="Zech H."/>
            <person name="Simon M."/>
        </authorList>
    </citation>
    <scope>NUCLEOTIDE SEQUENCE [LARGE SCALE GENOMIC DNA]</scope>
    <source>
        <strain evidence="4">DSM 16493 / NCIMB 14021 / DFL 12</strain>
    </source>
</reference>
<dbReference type="AlphaFoldDB" id="A8LQJ5"/>
<feature type="domain" description="Creatinase N-terminal" evidence="2">
    <location>
        <begin position="34"/>
        <end position="164"/>
    </location>
</feature>
<evidence type="ECO:0000259" key="2">
    <source>
        <dbReference type="Pfam" id="PF01321"/>
    </source>
</evidence>
<evidence type="ECO:0000259" key="1">
    <source>
        <dbReference type="Pfam" id="PF00557"/>
    </source>
</evidence>
<evidence type="ECO:0000313" key="4">
    <source>
        <dbReference type="Proteomes" id="UP000006833"/>
    </source>
</evidence>
<dbReference type="InterPro" id="IPR029149">
    <property type="entry name" value="Creatin/AminoP/Spt16_N"/>
</dbReference>